<keyword evidence="2" id="KW-1185">Reference proteome</keyword>
<accession>A0A5E4Z220</accession>
<gene>
    <name evidence="1" type="ORF">PAN31108_04989</name>
</gene>
<dbReference type="AlphaFoldDB" id="A0A5E4Z220"/>
<name>A0A5E4Z220_9BURK</name>
<proteinExistence type="predicted"/>
<organism evidence="1 2">
    <name type="scientific">Pandoraea anhela</name>
    <dbReference type="NCBI Taxonomy" id="2508295"/>
    <lineage>
        <taxon>Bacteria</taxon>
        <taxon>Pseudomonadati</taxon>
        <taxon>Pseudomonadota</taxon>
        <taxon>Betaproteobacteria</taxon>
        <taxon>Burkholderiales</taxon>
        <taxon>Burkholderiaceae</taxon>
        <taxon>Pandoraea</taxon>
    </lineage>
</organism>
<protein>
    <submittedName>
        <fullName evidence="1">Uncharacterized protein</fullName>
    </submittedName>
</protein>
<sequence>MRPLTLDEISSVSGAETITYSLPTGSTVTTRLEGNSSTTININVPGVGSYSWNSGTFLTCFLIGNGFGITAGILSENPMVGVLTQRMVQMGCKYVMDNINTPQTNDDGDG</sequence>
<dbReference type="Proteomes" id="UP000406256">
    <property type="component" value="Unassembled WGS sequence"/>
</dbReference>
<dbReference type="EMBL" id="CABPSB010000030">
    <property type="protein sequence ID" value="VVE55179.1"/>
    <property type="molecule type" value="Genomic_DNA"/>
</dbReference>
<evidence type="ECO:0000313" key="1">
    <source>
        <dbReference type="EMBL" id="VVE55179.1"/>
    </source>
</evidence>
<evidence type="ECO:0000313" key="2">
    <source>
        <dbReference type="Proteomes" id="UP000406256"/>
    </source>
</evidence>
<reference evidence="1 2" key="1">
    <citation type="submission" date="2019-08" db="EMBL/GenBank/DDBJ databases">
        <authorList>
            <person name="Peeters C."/>
        </authorList>
    </citation>
    <scope>NUCLEOTIDE SEQUENCE [LARGE SCALE GENOMIC DNA]</scope>
    <source>
        <strain evidence="1 2">LMG 31108</strain>
    </source>
</reference>